<organism evidence="2 3">
    <name type="scientific">Paenibacillus urinalis</name>
    <dbReference type="NCBI Taxonomy" id="521520"/>
    <lineage>
        <taxon>Bacteria</taxon>
        <taxon>Bacillati</taxon>
        <taxon>Bacillota</taxon>
        <taxon>Bacilli</taxon>
        <taxon>Bacillales</taxon>
        <taxon>Paenibacillaceae</taxon>
        <taxon>Paenibacillus</taxon>
    </lineage>
</organism>
<gene>
    <name evidence="2" type="ORF">PUW23_09675</name>
</gene>
<feature type="domain" description="Polysaccharide pyruvyl transferase" evidence="1">
    <location>
        <begin position="13"/>
        <end position="262"/>
    </location>
</feature>
<reference evidence="2" key="1">
    <citation type="submission" date="2023-02" db="EMBL/GenBank/DDBJ databases">
        <title>Pathogen: clinical or host-associated sample.</title>
        <authorList>
            <person name="Hergert J."/>
            <person name="Casey R."/>
            <person name="Wagner J."/>
            <person name="Young E.L."/>
            <person name="Oakeson K.F."/>
        </authorList>
    </citation>
    <scope>NUCLEOTIDE SEQUENCE</scope>
    <source>
        <strain evidence="2">2022CK-00830</strain>
    </source>
</reference>
<sequence length="334" mass="38100">MKIAASGYYGMGNFGDDLFLKTLQQAFSKHTLFPWSGYMDPAKVDAVIIGGGDLITPYKFSSYYFPAALAEHPMWLYGVGIVDSYPPETWPADQVELHKQYIQKARRAIFRDQKSQELATIARLHSKPETAQDMVFAYQQHPFPVKRFSVRKTIGVCLFSYPSFPMESMVQLLLKLSTEGFHIVLIPVINHPSNSFSDYSTCKLLEQKMKEIDSAASVQTLSLLLETDITYNVIQSMDYLISYKLHPTLVALRAGVPVLAFSKMGKVKHLLSRFHLNHYYCDYAQPFEVYEDIINRFIKNGPEEVRAALPLIRQAEHESYSELTQLVSEIESLE</sequence>
<dbReference type="AlphaFoldDB" id="A0AAX3N4Y2"/>
<dbReference type="GO" id="GO:0016740">
    <property type="term" value="F:transferase activity"/>
    <property type="evidence" value="ECO:0007669"/>
    <property type="project" value="UniProtKB-KW"/>
</dbReference>
<dbReference type="EMBL" id="CP118101">
    <property type="protein sequence ID" value="WDH84451.1"/>
    <property type="molecule type" value="Genomic_DNA"/>
</dbReference>
<accession>A0AAX3N4Y2</accession>
<evidence type="ECO:0000313" key="2">
    <source>
        <dbReference type="EMBL" id="WDH84451.1"/>
    </source>
</evidence>
<dbReference type="Pfam" id="PF04230">
    <property type="entry name" value="PS_pyruv_trans"/>
    <property type="match status" value="1"/>
</dbReference>
<name>A0AAX3N4Y2_9BACL</name>
<evidence type="ECO:0000259" key="1">
    <source>
        <dbReference type="Pfam" id="PF04230"/>
    </source>
</evidence>
<dbReference type="PANTHER" id="PTHR36836">
    <property type="entry name" value="COLANIC ACID BIOSYNTHESIS PROTEIN WCAK"/>
    <property type="match status" value="1"/>
</dbReference>
<proteinExistence type="predicted"/>
<keyword evidence="2" id="KW-0808">Transferase</keyword>
<dbReference type="PANTHER" id="PTHR36836:SF1">
    <property type="entry name" value="COLANIC ACID BIOSYNTHESIS PROTEIN WCAK"/>
    <property type="match status" value="1"/>
</dbReference>
<dbReference type="RefSeq" id="WP_047909755.1">
    <property type="nucleotide sequence ID" value="NZ_CP118101.1"/>
</dbReference>
<evidence type="ECO:0000313" key="3">
    <source>
        <dbReference type="Proteomes" id="UP001220962"/>
    </source>
</evidence>
<protein>
    <submittedName>
        <fullName evidence="2">Polysaccharide pyruvyl transferase family protein</fullName>
    </submittedName>
</protein>
<dbReference type="Proteomes" id="UP001220962">
    <property type="component" value="Chromosome"/>
</dbReference>
<dbReference type="InterPro" id="IPR007345">
    <property type="entry name" value="Polysacch_pyruvyl_Trfase"/>
</dbReference>